<proteinExistence type="predicted"/>
<dbReference type="GO" id="GO:0003700">
    <property type="term" value="F:DNA-binding transcription factor activity"/>
    <property type="evidence" value="ECO:0007669"/>
    <property type="project" value="InterPro"/>
</dbReference>
<evidence type="ECO:0000256" key="2">
    <source>
        <dbReference type="ARBA" id="ARBA00023015"/>
    </source>
</evidence>
<sequence>MLTIKANLKVKLFYEDWRGSKRTGVAASAIRYYEEQGLLEPSTRDTNGYRHYGEAAVARLILVRDAQRLGFSLDTIRGLFLEDGSCSKSLTIEQIDIRMDEIRQIEANLALQREGLLRLRQVLEESLRSGAPVVCASVHRAESYRPEQNMITRNALNGR</sequence>
<dbReference type="Gene3D" id="1.10.1660.10">
    <property type="match status" value="1"/>
</dbReference>
<dbReference type="Proteomes" id="UP000326452">
    <property type="component" value="Unassembled WGS sequence"/>
</dbReference>
<dbReference type="Pfam" id="PF13411">
    <property type="entry name" value="MerR_1"/>
    <property type="match status" value="1"/>
</dbReference>
<dbReference type="GO" id="GO:0003677">
    <property type="term" value="F:DNA binding"/>
    <property type="evidence" value="ECO:0007669"/>
    <property type="project" value="UniProtKB-KW"/>
</dbReference>
<dbReference type="PANTHER" id="PTHR30204:SF69">
    <property type="entry name" value="MERR-FAMILY TRANSCRIPTIONAL REGULATOR"/>
    <property type="match status" value="1"/>
</dbReference>
<keyword evidence="3" id="KW-0238">DNA-binding</keyword>
<keyword evidence="1" id="KW-0678">Repressor</keyword>
<accession>A0A5E7VBW1</accession>
<feature type="domain" description="HTH merR-type" evidence="5">
    <location>
        <begin position="20"/>
        <end position="82"/>
    </location>
</feature>
<keyword evidence="4" id="KW-0804">Transcription</keyword>
<reference evidence="6 7" key="1">
    <citation type="submission" date="2019-09" db="EMBL/GenBank/DDBJ databases">
        <authorList>
            <person name="Chandra G."/>
            <person name="Truman W A."/>
        </authorList>
    </citation>
    <scope>NUCLEOTIDE SEQUENCE [LARGE SCALE GENOMIC DNA]</scope>
    <source>
        <strain evidence="6">PS941</strain>
    </source>
</reference>
<evidence type="ECO:0000256" key="3">
    <source>
        <dbReference type="ARBA" id="ARBA00023125"/>
    </source>
</evidence>
<dbReference type="PANTHER" id="PTHR30204">
    <property type="entry name" value="REDOX-CYCLING DRUG-SENSING TRANSCRIPTIONAL ACTIVATOR SOXR"/>
    <property type="match status" value="1"/>
</dbReference>
<evidence type="ECO:0000313" key="6">
    <source>
        <dbReference type="EMBL" id="VVQ21482.1"/>
    </source>
</evidence>
<dbReference type="PROSITE" id="PS50937">
    <property type="entry name" value="HTH_MERR_2"/>
    <property type="match status" value="1"/>
</dbReference>
<dbReference type="InterPro" id="IPR009061">
    <property type="entry name" value="DNA-bd_dom_put_sf"/>
</dbReference>
<dbReference type="InterPro" id="IPR000551">
    <property type="entry name" value="MerR-type_HTH_dom"/>
</dbReference>
<dbReference type="RefSeq" id="WP_224789379.1">
    <property type="nucleotide sequence ID" value="NZ_CABVJC010000010.1"/>
</dbReference>
<dbReference type="PRINTS" id="PR00040">
    <property type="entry name" value="HTHMERR"/>
</dbReference>
<evidence type="ECO:0000256" key="1">
    <source>
        <dbReference type="ARBA" id="ARBA00022491"/>
    </source>
</evidence>
<dbReference type="SUPFAM" id="SSF46955">
    <property type="entry name" value="Putative DNA-binding domain"/>
    <property type="match status" value="1"/>
</dbReference>
<dbReference type="SMART" id="SM00422">
    <property type="entry name" value="HTH_MERR"/>
    <property type="match status" value="1"/>
</dbReference>
<dbReference type="InterPro" id="IPR047057">
    <property type="entry name" value="MerR_fam"/>
</dbReference>
<name>A0A5E7VBW1_PSEFL</name>
<dbReference type="EMBL" id="CABVJC010000010">
    <property type="protein sequence ID" value="VVQ21482.1"/>
    <property type="molecule type" value="Genomic_DNA"/>
</dbReference>
<organism evidence="6 7">
    <name type="scientific">Pseudomonas fluorescens</name>
    <dbReference type="NCBI Taxonomy" id="294"/>
    <lineage>
        <taxon>Bacteria</taxon>
        <taxon>Pseudomonadati</taxon>
        <taxon>Pseudomonadota</taxon>
        <taxon>Gammaproteobacteria</taxon>
        <taxon>Pseudomonadales</taxon>
        <taxon>Pseudomonadaceae</taxon>
        <taxon>Pseudomonas</taxon>
    </lineage>
</organism>
<protein>
    <submittedName>
        <fullName evidence="6">Mercuric resistance operon regulatory protein</fullName>
    </submittedName>
</protein>
<evidence type="ECO:0000313" key="7">
    <source>
        <dbReference type="Proteomes" id="UP000326452"/>
    </source>
</evidence>
<evidence type="ECO:0000259" key="5">
    <source>
        <dbReference type="PROSITE" id="PS50937"/>
    </source>
</evidence>
<keyword evidence="2" id="KW-0805">Transcription regulation</keyword>
<gene>
    <name evidence="6" type="primary">merR</name>
    <name evidence="6" type="ORF">PS941_05195</name>
</gene>
<evidence type="ECO:0000256" key="4">
    <source>
        <dbReference type="ARBA" id="ARBA00023163"/>
    </source>
</evidence>
<dbReference type="AlphaFoldDB" id="A0A5E7VBW1"/>